<dbReference type="Pfam" id="PF24758">
    <property type="entry name" value="LRR_At5g56370"/>
    <property type="match status" value="1"/>
</dbReference>
<dbReference type="InterPro" id="IPR036047">
    <property type="entry name" value="F-box-like_dom_sf"/>
</dbReference>
<evidence type="ECO:0008006" key="5">
    <source>
        <dbReference type="Google" id="ProtNLM"/>
    </source>
</evidence>
<feature type="domain" description="F-box/LRR-repeat protein 15/At3g58940/PEG3-like LRR" evidence="2">
    <location>
        <begin position="109"/>
        <end position="287"/>
    </location>
</feature>
<dbReference type="SUPFAM" id="SSF81383">
    <property type="entry name" value="F-box domain"/>
    <property type="match status" value="1"/>
</dbReference>
<feature type="domain" description="F-box" evidence="1">
    <location>
        <begin position="4"/>
        <end position="42"/>
    </location>
</feature>
<dbReference type="SUPFAM" id="SSF52047">
    <property type="entry name" value="RNI-like"/>
    <property type="match status" value="1"/>
</dbReference>
<evidence type="ECO:0000259" key="1">
    <source>
        <dbReference type="Pfam" id="PF00646"/>
    </source>
</evidence>
<dbReference type="EMBL" id="JASCZI010271862">
    <property type="protein sequence ID" value="MED6215748.1"/>
    <property type="molecule type" value="Genomic_DNA"/>
</dbReference>
<proteinExistence type="predicted"/>
<dbReference type="PANTHER" id="PTHR34145:SF28">
    <property type="entry name" value="F-BOX DOMAIN-CONTAINING PROTEIN"/>
    <property type="match status" value="1"/>
</dbReference>
<evidence type="ECO:0000259" key="2">
    <source>
        <dbReference type="Pfam" id="PF24758"/>
    </source>
</evidence>
<gene>
    <name evidence="3" type="ORF">PIB30_000753</name>
</gene>
<dbReference type="InterPro" id="IPR001810">
    <property type="entry name" value="F-box_dom"/>
</dbReference>
<organism evidence="3 4">
    <name type="scientific">Stylosanthes scabra</name>
    <dbReference type="NCBI Taxonomy" id="79078"/>
    <lineage>
        <taxon>Eukaryota</taxon>
        <taxon>Viridiplantae</taxon>
        <taxon>Streptophyta</taxon>
        <taxon>Embryophyta</taxon>
        <taxon>Tracheophyta</taxon>
        <taxon>Spermatophyta</taxon>
        <taxon>Magnoliopsida</taxon>
        <taxon>eudicotyledons</taxon>
        <taxon>Gunneridae</taxon>
        <taxon>Pentapetalae</taxon>
        <taxon>rosids</taxon>
        <taxon>fabids</taxon>
        <taxon>Fabales</taxon>
        <taxon>Fabaceae</taxon>
        <taxon>Papilionoideae</taxon>
        <taxon>50 kb inversion clade</taxon>
        <taxon>dalbergioids sensu lato</taxon>
        <taxon>Dalbergieae</taxon>
        <taxon>Pterocarpus clade</taxon>
        <taxon>Stylosanthes</taxon>
    </lineage>
</organism>
<dbReference type="Proteomes" id="UP001341840">
    <property type="component" value="Unassembled WGS sequence"/>
</dbReference>
<comment type="caution">
    <text evidence="3">The sequence shown here is derived from an EMBL/GenBank/DDBJ whole genome shotgun (WGS) entry which is preliminary data.</text>
</comment>
<sequence>MDYLSGLPKTILHDILARLPYKDAAKTIALSKTWRDTWSSYPNLYVHCNDFITLHHVPIINSHRFTKMDILIDYVTKRLLRLCAQGLAIKEFKLDLRYLFHPPHGSHDVDQWIQMACASGVEVLELYLSNGSIGREYSEDIWYDLPLCVIEAKSLTKLVLTGGIRVGQEFLSHSMKFSSVRMLSLRHVLFTHEGVIKHLISHCPLIEQLTVEYCSVYNHLSIEGPQVHRISRVKFLFLNGLQRLKKVHVQGVEEVHIDSPNLENLCYSHFKFGEPFNLNFDSCTKLRCLCIIDLNSTTIAEKWFLELFSKYPLLESLEICNCSVPEKINIFSSQLKVLKLYDCSNLNEVNIDAPNLLSFDYRDYKNRHRDYKNPVISFLRGSNQLEVSVFTNLRCQYFYSLSRFIENMPRKILASLSLFIYELLPNYRDMPALLISSTPPKSNIWVLE</sequence>
<dbReference type="InterPro" id="IPR053772">
    <property type="entry name" value="At1g61320/At1g61330-like"/>
</dbReference>
<dbReference type="Pfam" id="PF00646">
    <property type="entry name" value="F-box"/>
    <property type="match status" value="1"/>
</dbReference>
<evidence type="ECO:0000313" key="4">
    <source>
        <dbReference type="Proteomes" id="UP001341840"/>
    </source>
</evidence>
<dbReference type="PANTHER" id="PTHR34145">
    <property type="entry name" value="OS02G0105600 PROTEIN"/>
    <property type="match status" value="1"/>
</dbReference>
<accession>A0ABU6Z3F9</accession>
<reference evidence="3 4" key="1">
    <citation type="journal article" date="2023" name="Plants (Basel)">
        <title>Bridging the Gap: Combining Genomics and Transcriptomics Approaches to Understand Stylosanthes scabra, an Orphan Legume from the Brazilian Caatinga.</title>
        <authorList>
            <person name="Ferreira-Neto J.R.C."/>
            <person name="da Silva M.D."/>
            <person name="Binneck E."/>
            <person name="de Melo N.F."/>
            <person name="da Silva R.H."/>
            <person name="de Melo A.L.T.M."/>
            <person name="Pandolfi V."/>
            <person name="Bustamante F.O."/>
            <person name="Brasileiro-Vidal A.C."/>
            <person name="Benko-Iseppon A.M."/>
        </authorList>
    </citation>
    <scope>NUCLEOTIDE SEQUENCE [LARGE SCALE GENOMIC DNA]</scope>
    <source>
        <tissue evidence="3">Leaves</tissue>
    </source>
</reference>
<dbReference type="Gene3D" id="3.80.10.10">
    <property type="entry name" value="Ribonuclease Inhibitor"/>
    <property type="match status" value="1"/>
</dbReference>
<dbReference type="InterPro" id="IPR055411">
    <property type="entry name" value="LRR_FXL15/At3g58940/PEG3-like"/>
</dbReference>
<protein>
    <recommendedName>
        <fullName evidence="5">F-box domain-containing protein</fullName>
    </recommendedName>
</protein>
<name>A0ABU6Z3F9_9FABA</name>
<keyword evidence="4" id="KW-1185">Reference proteome</keyword>
<evidence type="ECO:0000313" key="3">
    <source>
        <dbReference type="EMBL" id="MED6215748.1"/>
    </source>
</evidence>
<dbReference type="InterPro" id="IPR032675">
    <property type="entry name" value="LRR_dom_sf"/>
</dbReference>